<accession>A0A850LP76</accession>
<dbReference type="Proteomes" id="UP000565723">
    <property type="component" value="Unassembled WGS sequence"/>
</dbReference>
<keyword evidence="2" id="KW-0238">DNA-binding</keyword>
<dbReference type="OMA" id="MARFHIR"/>
<reference evidence="2 3" key="1">
    <citation type="journal article" date="2020" name="Proc. Natl. Acad. Sci. U.S.A.">
        <title>Ecological drivers of bacterial community assembly in synthetic phycospheres.</title>
        <authorList>
            <person name="Fu H."/>
            <person name="Uchimiya M."/>
            <person name="Gore J."/>
            <person name="Moran M.A."/>
        </authorList>
    </citation>
    <scope>NUCLEOTIDE SEQUENCE [LARGE SCALE GENOMIC DNA]</scope>
    <source>
        <strain evidence="2">HF-Din03</strain>
    </source>
</reference>
<dbReference type="InterPro" id="IPR018640">
    <property type="entry name" value="DUF2063"/>
</dbReference>
<evidence type="ECO:0000313" key="3">
    <source>
        <dbReference type="Proteomes" id="UP000565723"/>
    </source>
</evidence>
<dbReference type="InterPro" id="IPR044922">
    <property type="entry name" value="DUF2063_N_sf"/>
</dbReference>
<proteinExistence type="predicted"/>
<dbReference type="Pfam" id="PF09836">
    <property type="entry name" value="DUF2063"/>
    <property type="match status" value="1"/>
</dbReference>
<dbReference type="GO" id="GO:0003677">
    <property type="term" value="F:DNA binding"/>
    <property type="evidence" value="ECO:0007669"/>
    <property type="project" value="UniProtKB-KW"/>
</dbReference>
<sequence length="260" mass="28037">MSVSQTQFHTALLDPASAVPQGLCDAGERPAGRRFDVYRNNVAVSLTEAMHQAFPVITKLLGTQNMDGLAGIFLRRHPPASPLMMFYGAAFPEFLAGMQQLSHLGYLPDVARLELALRHAYHAADSTAIDPQALAIDPEALMAARLEFAPAMRLLRSPWPIHAIWRFNTEDDAPKPEPGGQDVLITRPEYDPIPQLLPPGGADWITALQGGATIGAAYEAAAEQTPEFDLGATLALLLQGGAIISLTEQGQDNEPTRLDP</sequence>
<dbReference type="Gene3D" id="1.10.150.690">
    <property type="entry name" value="DUF2063"/>
    <property type="match status" value="1"/>
</dbReference>
<dbReference type="EMBL" id="JABXIY010000060">
    <property type="protein sequence ID" value="NVK99195.1"/>
    <property type="molecule type" value="Genomic_DNA"/>
</dbReference>
<comment type="caution">
    <text evidence="2">The sequence shown here is derived from an EMBL/GenBank/DDBJ whole genome shotgun (WGS) entry which is preliminary data.</text>
</comment>
<feature type="domain" description="Putative DNA-binding" evidence="1">
    <location>
        <begin position="5"/>
        <end position="95"/>
    </location>
</feature>
<gene>
    <name evidence="2" type="ORF">HW564_19910</name>
</gene>
<evidence type="ECO:0000313" key="2">
    <source>
        <dbReference type="EMBL" id="NVK99195.1"/>
    </source>
</evidence>
<evidence type="ECO:0000259" key="1">
    <source>
        <dbReference type="Pfam" id="PF09836"/>
    </source>
</evidence>
<name>A0A850LP76_9RHOB</name>
<dbReference type="AlphaFoldDB" id="A0A850LP76"/>
<dbReference type="RefSeq" id="WP_011047020.1">
    <property type="nucleotide sequence ID" value="NZ_CP076685.1"/>
</dbReference>
<organism evidence="2 3">
    <name type="scientific">Ruegeria pomeroyi</name>
    <dbReference type="NCBI Taxonomy" id="89184"/>
    <lineage>
        <taxon>Bacteria</taxon>
        <taxon>Pseudomonadati</taxon>
        <taxon>Pseudomonadota</taxon>
        <taxon>Alphaproteobacteria</taxon>
        <taxon>Rhodobacterales</taxon>
        <taxon>Roseobacteraceae</taxon>
        <taxon>Ruegeria</taxon>
    </lineage>
</organism>
<protein>
    <submittedName>
        <fullName evidence="2">Putative DNA-binding domain-containing protein</fullName>
    </submittedName>
</protein>